<dbReference type="EMBL" id="LXQA010087112">
    <property type="protein sequence ID" value="MCI13156.1"/>
    <property type="molecule type" value="Genomic_DNA"/>
</dbReference>
<evidence type="ECO:0000313" key="2">
    <source>
        <dbReference type="Proteomes" id="UP000265520"/>
    </source>
</evidence>
<feature type="non-terminal residue" evidence="1">
    <location>
        <position position="49"/>
    </location>
</feature>
<organism evidence="1 2">
    <name type="scientific">Trifolium medium</name>
    <dbReference type="NCBI Taxonomy" id="97028"/>
    <lineage>
        <taxon>Eukaryota</taxon>
        <taxon>Viridiplantae</taxon>
        <taxon>Streptophyta</taxon>
        <taxon>Embryophyta</taxon>
        <taxon>Tracheophyta</taxon>
        <taxon>Spermatophyta</taxon>
        <taxon>Magnoliopsida</taxon>
        <taxon>eudicotyledons</taxon>
        <taxon>Gunneridae</taxon>
        <taxon>Pentapetalae</taxon>
        <taxon>rosids</taxon>
        <taxon>fabids</taxon>
        <taxon>Fabales</taxon>
        <taxon>Fabaceae</taxon>
        <taxon>Papilionoideae</taxon>
        <taxon>50 kb inversion clade</taxon>
        <taxon>NPAAA clade</taxon>
        <taxon>Hologalegina</taxon>
        <taxon>IRL clade</taxon>
        <taxon>Trifolieae</taxon>
        <taxon>Trifolium</taxon>
    </lineage>
</organism>
<protein>
    <submittedName>
        <fullName evidence="1">Uncharacterized protein</fullName>
    </submittedName>
</protein>
<dbReference type="PANTHER" id="PTHR36394:SF1">
    <property type="entry name" value="OS01G0277700 PROTEIN"/>
    <property type="match status" value="1"/>
</dbReference>
<keyword evidence="2" id="KW-1185">Reference proteome</keyword>
<dbReference type="PANTHER" id="PTHR36394">
    <property type="entry name" value="OS01G0277700 PROTEIN"/>
    <property type="match status" value="1"/>
</dbReference>
<comment type="caution">
    <text evidence="1">The sequence shown here is derived from an EMBL/GenBank/DDBJ whole genome shotgun (WGS) entry which is preliminary data.</text>
</comment>
<proteinExistence type="predicted"/>
<evidence type="ECO:0000313" key="1">
    <source>
        <dbReference type="EMBL" id="MCI13156.1"/>
    </source>
</evidence>
<name>A0A392PPD8_9FABA</name>
<reference evidence="1 2" key="1">
    <citation type="journal article" date="2018" name="Front. Plant Sci.">
        <title>Red Clover (Trifolium pratense) and Zigzag Clover (T. medium) - A Picture of Genomic Similarities and Differences.</title>
        <authorList>
            <person name="Dluhosova J."/>
            <person name="Istvanek J."/>
            <person name="Nedelnik J."/>
            <person name="Repkova J."/>
        </authorList>
    </citation>
    <scope>NUCLEOTIDE SEQUENCE [LARGE SCALE GENOMIC DNA]</scope>
    <source>
        <strain evidence="2">cv. 10/8</strain>
        <tissue evidence="1">Leaf</tissue>
    </source>
</reference>
<dbReference type="AlphaFoldDB" id="A0A392PPD8"/>
<dbReference type="Proteomes" id="UP000265520">
    <property type="component" value="Unassembled WGS sequence"/>
</dbReference>
<sequence length="49" mass="5415">MDSFTAEDLSTIGGIATVSILHSFIPTHWLPFSIVGRAQKWTLSRTLLV</sequence>
<accession>A0A392PPD8</accession>